<dbReference type="InterPro" id="IPR036249">
    <property type="entry name" value="Thioredoxin-like_sf"/>
</dbReference>
<reference evidence="4" key="1">
    <citation type="submission" date="2021-01" db="EMBL/GenBank/DDBJ databases">
        <authorList>
            <person name="Corre E."/>
            <person name="Pelletier E."/>
            <person name="Niang G."/>
            <person name="Scheremetjew M."/>
            <person name="Finn R."/>
            <person name="Kale V."/>
            <person name="Holt S."/>
            <person name="Cochrane G."/>
            <person name="Meng A."/>
            <person name="Brown T."/>
            <person name="Cohen L."/>
        </authorList>
    </citation>
    <scope>NUCLEOTIDE SEQUENCE</scope>
    <source>
        <strain evidence="4">CCMP1320</strain>
    </source>
</reference>
<accession>A0A7S3QU21</accession>
<feature type="compositionally biased region" description="Low complexity" evidence="2">
    <location>
        <begin position="151"/>
        <end position="169"/>
    </location>
</feature>
<dbReference type="Gene3D" id="3.40.30.10">
    <property type="entry name" value="Glutaredoxin"/>
    <property type="match status" value="1"/>
</dbReference>
<keyword evidence="1" id="KW-1015">Disulfide bond</keyword>
<name>A0A7S3QU21_DUNTE</name>
<dbReference type="PROSITE" id="PS00194">
    <property type="entry name" value="THIOREDOXIN_1"/>
    <property type="match status" value="1"/>
</dbReference>
<dbReference type="Pfam" id="PF00085">
    <property type="entry name" value="Thioredoxin"/>
    <property type="match status" value="1"/>
</dbReference>
<protein>
    <recommendedName>
        <fullName evidence="3">Thioredoxin domain-containing protein</fullName>
    </recommendedName>
</protein>
<evidence type="ECO:0000259" key="3">
    <source>
        <dbReference type="PROSITE" id="PS51352"/>
    </source>
</evidence>
<evidence type="ECO:0000256" key="1">
    <source>
        <dbReference type="ARBA" id="ARBA00023157"/>
    </source>
</evidence>
<dbReference type="InterPro" id="IPR013766">
    <property type="entry name" value="Thioredoxin_domain"/>
</dbReference>
<dbReference type="EMBL" id="HBIP01013799">
    <property type="protein sequence ID" value="CAE0492865.1"/>
    <property type="molecule type" value="Transcribed_RNA"/>
</dbReference>
<sequence length="169" mass="17880">MPRVTNVSSSEHFSDILHEKKGFGAVSAVVVDFSATWCGPCKMIGPIFDAMSDKYPSLSFLKVDVDELHDVAASCGIRAMPTFQTYLGGQKVGELTGADPRRLQQLVEELKEKAEASSSIGPAYKLGASENSPAQAAAGSTAPDSAEGRRAAMAAAAEARMKAMQQLQQ</sequence>
<evidence type="ECO:0000313" key="4">
    <source>
        <dbReference type="EMBL" id="CAE0492865.1"/>
    </source>
</evidence>
<organism evidence="4">
    <name type="scientific">Dunaliella tertiolecta</name>
    <name type="common">Green alga</name>
    <dbReference type="NCBI Taxonomy" id="3047"/>
    <lineage>
        <taxon>Eukaryota</taxon>
        <taxon>Viridiplantae</taxon>
        <taxon>Chlorophyta</taxon>
        <taxon>core chlorophytes</taxon>
        <taxon>Chlorophyceae</taxon>
        <taxon>CS clade</taxon>
        <taxon>Chlamydomonadales</taxon>
        <taxon>Dunaliellaceae</taxon>
        <taxon>Dunaliella</taxon>
    </lineage>
</organism>
<feature type="domain" description="Thioredoxin" evidence="3">
    <location>
        <begin position="1"/>
        <end position="112"/>
    </location>
</feature>
<evidence type="ECO:0000256" key="2">
    <source>
        <dbReference type="SAM" id="MobiDB-lite"/>
    </source>
</evidence>
<feature type="region of interest" description="Disordered" evidence="2">
    <location>
        <begin position="121"/>
        <end position="169"/>
    </location>
</feature>
<dbReference type="SUPFAM" id="SSF52833">
    <property type="entry name" value="Thioredoxin-like"/>
    <property type="match status" value="1"/>
</dbReference>
<dbReference type="FunFam" id="3.40.30.10:FF:000245">
    <property type="entry name" value="Thioredoxin"/>
    <property type="match status" value="1"/>
</dbReference>
<dbReference type="CDD" id="cd02947">
    <property type="entry name" value="TRX_family"/>
    <property type="match status" value="1"/>
</dbReference>
<dbReference type="PANTHER" id="PTHR46115">
    <property type="entry name" value="THIOREDOXIN-LIKE PROTEIN 1"/>
    <property type="match status" value="1"/>
</dbReference>
<dbReference type="PROSITE" id="PS51352">
    <property type="entry name" value="THIOREDOXIN_2"/>
    <property type="match status" value="1"/>
</dbReference>
<dbReference type="PRINTS" id="PR00421">
    <property type="entry name" value="THIOREDOXIN"/>
</dbReference>
<dbReference type="InterPro" id="IPR017937">
    <property type="entry name" value="Thioredoxin_CS"/>
</dbReference>
<dbReference type="AlphaFoldDB" id="A0A7S3QU21"/>
<proteinExistence type="predicted"/>
<gene>
    <name evidence="4" type="ORF">DTER00134_LOCUS7938</name>
</gene>